<sequence length="118" mass="13950">MAEYSEFVAADGTLSTFNFSHLKHQSHPMEIPIILAYEGDWHIGNHYELYENSKALFYFLMSHEVGRQVISKIMTLETENYCSGLSKDRIEDILEGYLPNFEQEFDYWFSDNLYIFLN</sequence>
<protein>
    <submittedName>
        <fullName evidence="1">Uncharacterized protein</fullName>
    </submittedName>
</protein>
<dbReference type="EMBL" id="JAWDIO010000002">
    <property type="protein sequence ID" value="MDU0353816.1"/>
    <property type="molecule type" value="Genomic_DNA"/>
</dbReference>
<reference evidence="1 2" key="1">
    <citation type="submission" date="2023-10" db="EMBL/GenBank/DDBJ databases">
        <title>Glaciecola aquimarina strain GGW-M5 nov., isolated from a coastal seawater.</title>
        <authorList>
            <person name="Bayburt H."/>
            <person name="Kim J.M."/>
            <person name="Choi B.J."/>
            <person name="Jeon C.O."/>
        </authorList>
    </citation>
    <scope>NUCLEOTIDE SEQUENCE [LARGE SCALE GENOMIC DNA]</scope>
    <source>
        <strain evidence="1 2">KCTC 32108</strain>
    </source>
</reference>
<evidence type="ECO:0000313" key="2">
    <source>
        <dbReference type="Proteomes" id="UP001247805"/>
    </source>
</evidence>
<accession>A0ABU3SV04</accession>
<gene>
    <name evidence="1" type="ORF">RS130_07645</name>
</gene>
<evidence type="ECO:0000313" key="1">
    <source>
        <dbReference type="EMBL" id="MDU0353816.1"/>
    </source>
</evidence>
<organism evidence="1 2">
    <name type="scientific">Paraglaciecola aquimarina</name>
    <dbReference type="NCBI Taxonomy" id="1235557"/>
    <lineage>
        <taxon>Bacteria</taxon>
        <taxon>Pseudomonadati</taxon>
        <taxon>Pseudomonadota</taxon>
        <taxon>Gammaproteobacteria</taxon>
        <taxon>Alteromonadales</taxon>
        <taxon>Alteromonadaceae</taxon>
        <taxon>Paraglaciecola</taxon>
    </lineage>
</organism>
<keyword evidence="2" id="KW-1185">Reference proteome</keyword>
<proteinExistence type="predicted"/>
<dbReference type="RefSeq" id="WP_316025463.1">
    <property type="nucleotide sequence ID" value="NZ_JAWDIO010000002.1"/>
</dbReference>
<comment type="caution">
    <text evidence="1">The sequence shown here is derived from an EMBL/GenBank/DDBJ whole genome shotgun (WGS) entry which is preliminary data.</text>
</comment>
<dbReference type="Proteomes" id="UP001247805">
    <property type="component" value="Unassembled WGS sequence"/>
</dbReference>
<name>A0ABU3SV04_9ALTE</name>